<feature type="transmembrane region" description="Helical" evidence="2">
    <location>
        <begin position="6"/>
        <end position="27"/>
    </location>
</feature>
<reference evidence="3 4" key="1">
    <citation type="journal article" date="2011" name="J. Bacteriol.">
        <title>Draft genome sequence of Methylophaga aminisulfidivorans MP T.</title>
        <authorList>
            <person name="Han G.H."/>
            <person name="Kim W."/>
            <person name="Chun J."/>
            <person name="Kim S.W."/>
        </authorList>
    </citation>
    <scope>NUCLEOTIDE SEQUENCE [LARGE SCALE GENOMIC DNA]</scope>
    <source>
        <strain evidence="4">MP(T)</strain>
    </source>
</reference>
<dbReference type="GO" id="GO:0005886">
    <property type="term" value="C:plasma membrane"/>
    <property type="evidence" value="ECO:0007669"/>
    <property type="project" value="UniProtKB-SubCell"/>
</dbReference>
<dbReference type="PIRSF" id="PIRSF016789">
    <property type="entry name" value="DUF454"/>
    <property type="match status" value="1"/>
</dbReference>
<keyword evidence="2" id="KW-0812">Transmembrane</keyword>
<accession>F5SYF7</accession>
<dbReference type="OrthoDB" id="9816293at2"/>
<name>F5SYF7_9GAMM</name>
<dbReference type="STRING" id="1026882.MAMP_00619"/>
<evidence type="ECO:0000313" key="3">
    <source>
        <dbReference type="EMBL" id="EGL54225.1"/>
    </source>
</evidence>
<dbReference type="InterPro" id="IPR007401">
    <property type="entry name" value="DUF454"/>
</dbReference>
<organism evidence="3 4">
    <name type="scientific">Methylophaga aminisulfidivorans MP</name>
    <dbReference type="NCBI Taxonomy" id="1026882"/>
    <lineage>
        <taxon>Bacteria</taxon>
        <taxon>Pseudomonadati</taxon>
        <taxon>Pseudomonadota</taxon>
        <taxon>Gammaproteobacteria</taxon>
        <taxon>Thiotrichales</taxon>
        <taxon>Piscirickettsiaceae</taxon>
        <taxon>Methylophaga</taxon>
    </lineage>
</organism>
<dbReference type="PANTHER" id="PTHR35813:SF1">
    <property type="entry name" value="INNER MEMBRANE PROTEIN YBAN"/>
    <property type="match status" value="1"/>
</dbReference>
<dbReference type="AlphaFoldDB" id="F5SYF7"/>
<evidence type="ECO:0000256" key="1">
    <source>
        <dbReference type="PIRNR" id="PIRNR016789"/>
    </source>
</evidence>
<keyword evidence="2" id="KW-1133">Transmembrane helix</keyword>
<proteinExistence type="predicted"/>
<evidence type="ECO:0000256" key="2">
    <source>
        <dbReference type="SAM" id="Phobius"/>
    </source>
</evidence>
<dbReference type="eggNOG" id="COG2832">
    <property type="taxonomic scope" value="Bacteria"/>
</dbReference>
<dbReference type="RefSeq" id="WP_007144111.1">
    <property type="nucleotide sequence ID" value="NZ_AFIG01000001.1"/>
</dbReference>
<dbReference type="Pfam" id="PF04304">
    <property type="entry name" value="DUF454"/>
    <property type="match status" value="1"/>
</dbReference>
<keyword evidence="1 2" id="KW-0472">Membrane</keyword>
<sequence>MVITLLWRFFALIFLGIAFAGVILPGLPTTEFLLMALWCSAKGWPQLHHWLLHHPRFGHMIQQWQQHRAIPRRAKVIALVSMTISCCLLFLSGLPLWVKCVSSSMMVAVLYWLITRPEPSNDTEVSQMKLKQ</sequence>
<dbReference type="PANTHER" id="PTHR35813">
    <property type="entry name" value="INNER MEMBRANE PROTEIN YBAN"/>
    <property type="match status" value="1"/>
</dbReference>
<dbReference type="EMBL" id="AFIG01000001">
    <property type="protein sequence ID" value="EGL54225.1"/>
    <property type="molecule type" value="Genomic_DNA"/>
</dbReference>
<evidence type="ECO:0000313" key="4">
    <source>
        <dbReference type="Proteomes" id="UP000003544"/>
    </source>
</evidence>
<protein>
    <recommendedName>
        <fullName evidence="1">Inner membrane protein</fullName>
    </recommendedName>
</protein>
<feature type="transmembrane region" description="Helical" evidence="2">
    <location>
        <begin position="76"/>
        <end position="98"/>
    </location>
</feature>
<comment type="caution">
    <text evidence="3">The sequence shown here is derived from an EMBL/GenBank/DDBJ whole genome shotgun (WGS) entry which is preliminary data.</text>
</comment>
<comment type="subcellular location">
    <subcellularLocation>
        <location evidence="1">Cell inner membrane</location>
        <topology evidence="1">Multi-pass membrane protein</topology>
    </subcellularLocation>
</comment>
<keyword evidence="1" id="KW-0997">Cell inner membrane</keyword>
<keyword evidence="4" id="KW-1185">Reference proteome</keyword>
<dbReference type="Proteomes" id="UP000003544">
    <property type="component" value="Unassembled WGS sequence"/>
</dbReference>
<gene>
    <name evidence="3" type="ORF">MAMP_00619</name>
</gene>
<keyword evidence="1" id="KW-1003">Cell membrane</keyword>